<dbReference type="Pfam" id="PF02615">
    <property type="entry name" value="Ldh_2"/>
    <property type="match status" value="1"/>
</dbReference>
<dbReference type="Gene3D" id="1.10.1530.10">
    <property type="match status" value="1"/>
</dbReference>
<dbReference type="InterPro" id="IPR043143">
    <property type="entry name" value="Mal/L-sulf/L-lact_DH-like_NADP"/>
</dbReference>
<dbReference type="Proteomes" id="UP001201985">
    <property type="component" value="Unassembled WGS sequence"/>
</dbReference>
<evidence type="ECO:0000256" key="2">
    <source>
        <dbReference type="ARBA" id="ARBA00023002"/>
    </source>
</evidence>
<evidence type="ECO:0000313" key="4">
    <source>
        <dbReference type="Proteomes" id="UP001201985"/>
    </source>
</evidence>
<gene>
    <name evidence="3" type="ORF">MON41_13125</name>
</gene>
<dbReference type="InterPro" id="IPR003767">
    <property type="entry name" value="Malate/L-lactate_DH-like"/>
</dbReference>
<dbReference type="NCBIfam" id="NF007504">
    <property type="entry name" value="PRK10098.1"/>
    <property type="match status" value="1"/>
</dbReference>
<dbReference type="Gene3D" id="3.30.1370.60">
    <property type="entry name" value="Hypothetical oxidoreductase yiak, domain 2"/>
    <property type="match status" value="1"/>
</dbReference>
<dbReference type="SUPFAM" id="SSF89733">
    <property type="entry name" value="L-sulfolactate dehydrogenase-like"/>
    <property type="match status" value="1"/>
</dbReference>
<dbReference type="PANTHER" id="PTHR11091:SF0">
    <property type="entry name" value="MALATE DEHYDROGENASE"/>
    <property type="match status" value="1"/>
</dbReference>
<protein>
    <submittedName>
        <fullName evidence="3">Malate/lactate/ureidoglycolate dehydrogenase</fullName>
    </submittedName>
</protein>
<dbReference type="PANTHER" id="PTHR11091">
    <property type="entry name" value="OXIDOREDUCTASE-RELATED"/>
    <property type="match status" value="1"/>
</dbReference>
<comment type="similarity">
    <text evidence="1">Belongs to the LDH2/MDH2 oxidoreductase family.</text>
</comment>
<sequence>MDAHPPVMIEVPVLEALVRDMFTAAGCSPGEAGIIASHLVGANLAGHDSHGVVRVPRYLDWMRSGFVHAGRELQTVMDGGAFVLFDAQFGFGQPMAKQAAEAGIARARANGAAVIALRNAGHVGRIGHYAEMAMEAGLISVHFVNVAGSNLVAPYGGVERRLSTAPFAVGVPLPERPVVLDFATSRVAEGKVLVASNGGKPLPPDALIEPDGTLSGDPHTLYGDYPPVGLREAGKGSGAIRAFGDHKGSGLALMCELLAGAFTGGGCAGPTAGRGRISNGMLSIYLSPAHFGTEADFHRIGREYVDWFTSSRPAKADEPVLLPGQPEARTRADRLAQGVPLQPDTWTSLVQAAAALGVAAPA</sequence>
<keyword evidence="2" id="KW-0560">Oxidoreductase</keyword>
<dbReference type="RefSeq" id="WP_202910638.1">
    <property type="nucleotide sequence ID" value="NZ_JALBUU010000004.1"/>
</dbReference>
<dbReference type="InterPro" id="IPR036111">
    <property type="entry name" value="Mal/L-sulfo/L-lacto_DH-like_sf"/>
</dbReference>
<evidence type="ECO:0000313" key="3">
    <source>
        <dbReference type="EMBL" id="MCI0754701.1"/>
    </source>
</evidence>
<keyword evidence="4" id="KW-1185">Reference proteome</keyword>
<dbReference type="EMBL" id="JALBUU010000004">
    <property type="protein sequence ID" value="MCI0754701.1"/>
    <property type="molecule type" value="Genomic_DNA"/>
</dbReference>
<accession>A0ABS9W5Y4</accession>
<organism evidence="3 4">
    <name type="scientific">Teichococcus vastitatis</name>
    <dbReference type="NCBI Taxonomy" id="2307076"/>
    <lineage>
        <taxon>Bacteria</taxon>
        <taxon>Pseudomonadati</taxon>
        <taxon>Pseudomonadota</taxon>
        <taxon>Alphaproteobacteria</taxon>
        <taxon>Acetobacterales</taxon>
        <taxon>Roseomonadaceae</taxon>
        <taxon>Roseomonas</taxon>
    </lineage>
</organism>
<name>A0ABS9W5Y4_9PROT</name>
<dbReference type="InterPro" id="IPR043144">
    <property type="entry name" value="Mal/L-sulf/L-lact_DH-like_ah"/>
</dbReference>
<reference evidence="3 4" key="1">
    <citation type="submission" date="2022-03" db="EMBL/GenBank/DDBJ databases">
        <title>Complete genome analysis of Roseomonas KG 17.1 : a prolific producer of plant growth promoters.</title>
        <authorList>
            <person name="Saadouli I."/>
            <person name="Najjari A."/>
            <person name="Mosbah A."/>
            <person name="Ouzari H.I."/>
        </authorList>
    </citation>
    <scope>NUCLEOTIDE SEQUENCE [LARGE SCALE GENOMIC DNA]</scope>
    <source>
        <strain evidence="3 4">KG17-1</strain>
    </source>
</reference>
<proteinExistence type="inferred from homology"/>
<comment type="caution">
    <text evidence="3">The sequence shown here is derived from an EMBL/GenBank/DDBJ whole genome shotgun (WGS) entry which is preliminary data.</text>
</comment>
<evidence type="ECO:0000256" key="1">
    <source>
        <dbReference type="ARBA" id="ARBA00006056"/>
    </source>
</evidence>